<dbReference type="GO" id="GO:0004476">
    <property type="term" value="F:mannose-6-phosphate isomerase activity"/>
    <property type="evidence" value="ECO:0007669"/>
    <property type="project" value="InterPro"/>
</dbReference>
<dbReference type="GO" id="GO:0097367">
    <property type="term" value="F:carbohydrate derivative binding"/>
    <property type="evidence" value="ECO:0007669"/>
    <property type="project" value="InterPro"/>
</dbReference>
<keyword evidence="5" id="KW-1185">Reference proteome</keyword>
<dbReference type="HOGENOM" id="CLU_065613_0_0_4"/>
<dbReference type="InterPro" id="IPR019490">
    <property type="entry name" value="Glu6P/Mann6P_isomerase_C"/>
</dbReference>
<reference evidence="4 5" key="1">
    <citation type="journal article" date="2011" name="J. Bacteriol.">
        <title>Complete genome sequence of Burkholderia gladioli BSR3.</title>
        <authorList>
            <person name="Seo Y.S."/>
            <person name="Lim J."/>
            <person name="Choi B.S."/>
            <person name="Kim H."/>
            <person name="Goo E."/>
            <person name="Lee B."/>
            <person name="Lim J.S."/>
            <person name="Choi I.Y."/>
            <person name="Moon J.S."/>
            <person name="Kim J."/>
            <person name="Hwang I."/>
        </authorList>
    </citation>
    <scope>NUCLEOTIDE SEQUENCE [LARGE SCALE GENOMIC DNA]</scope>
    <source>
        <strain evidence="4 5">BSR3</strain>
    </source>
</reference>
<evidence type="ECO:0000313" key="5">
    <source>
        <dbReference type="Proteomes" id="UP000008316"/>
    </source>
</evidence>
<feature type="domain" description="Bifunctional glucose-6-phosphate/mannose-6-phosphate isomerase C-terminal" evidence="3">
    <location>
        <begin position="213"/>
        <end position="351"/>
    </location>
</feature>
<evidence type="ECO:0000259" key="3">
    <source>
        <dbReference type="Pfam" id="PF10432"/>
    </source>
</evidence>
<protein>
    <submittedName>
        <fullName evidence="4">Bifunctional phosphoglucose/phosphomannose isomerase</fullName>
    </submittedName>
</protein>
<dbReference type="SUPFAM" id="SSF53697">
    <property type="entry name" value="SIS domain"/>
    <property type="match status" value="1"/>
</dbReference>
<dbReference type="AlphaFoldDB" id="F2LB72"/>
<evidence type="ECO:0000256" key="1">
    <source>
        <dbReference type="ARBA" id="ARBA00010523"/>
    </source>
</evidence>
<dbReference type="Proteomes" id="UP000008316">
    <property type="component" value="Chromosome 1"/>
</dbReference>
<dbReference type="InterPro" id="IPR046348">
    <property type="entry name" value="SIS_dom_sf"/>
</dbReference>
<sequence>MSNETKNLQPRLARLAPLLGAPLFESTLWGHEYTLEGLNPELKARIEEGAFNRIVFYGMGCSSVVSDIVKGFFLTHEIPLAVDVVNDYDTDWFVSKRVLKDPATLILIVCYSGWSVEPCLFYDRMKQLTGNQNLIVLTGGGKIQKLAQEDGCSVIQYKLRHADREYPLYHVQQFFSIFLDLFHKLGITKTSYESELRDAVSYLNKTFDAAYVDKAKKIAEKLAGSRIAFLATAKWYVQLLKQTTMFFNEIAMVPSHRNLLHEFSHTEVAAYSNPSEKQAIVVFLDNEDDEYTKAKVDTLHRLFGDKSIVQNRNIEIVQIDIDQDGFFKKFYATHFFMVHVAYFLGVQSDVEGRDLISIAAKNPWWSAESIAAHPKCVDIPGQLSDEIQKSIELV</sequence>
<evidence type="ECO:0000256" key="2">
    <source>
        <dbReference type="ARBA" id="ARBA00023235"/>
    </source>
</evidence>
<dbReference type="GO" id="GO:1901135">
    <property type="term" value="P:carbohydrate derivative metabolic process"/>
    <property type="evidence" value="ECO:0007669"/>
    <property type="project" value="InterPro"/>
</dbReference>
<dbReference type="eggNOG" id="COG2222">
    <property type="taxonomic scope" value="Bacteria"/>
</dbReference>
<dbReference type="EMBL" id="CP002599">
    <property type="protein sequence ID" value="AEA60141.1"/>
    <property type="molecule type" value="Genomic_DNA"/>
</dbReference>
<keyword evidence="2 4" id="KW-0413">Isomerase</keyword>
<evidence type="ECO:0000313" key="4">
    <source>
        <dbReference type="EMBL" id="AEA60141.1"/>
    </source>
</evidence>
<organism evidence="4 5">
    <name type="scientific">Burkholderia gladioli (strain BSR3)</name>
    <dbReference type="NCBI Taxonomy" id="999541"/>
    <lineage>
        <taxon>Bacteria</taxon>
        <taxon>Pseudomonadati</taxon>
        <taxon>Pseudomonadota</taxon>
        <taxon>Betaproteobacteria</taxon>
        <taxon>Burkholderiales</taxon>
        <taxon>Burkholderiaceae</taxon>
        <taxon>Burkholderia</taxon>
    </lineage>
</organism>
<dbReference type="Pfam" id="PF10432">
    <property type="entry name" value="bact-PGI_C"/>
    <property type="match status" value="1"/>
</dbReference>
<gene>
    <name evidence="4" type="ordered locus">bgla_1g14720</name>
</gene>
<name>F2LB72_BURGS</name>
<dbReference type="STRING" id="999541.bgla_1g14720"/>
<dbReference type="KEGG" id="bgd:bgla_1g14720"/>
<dbReference type="GO" id="GO:0004347">
    <property type="term" value="F:glucose-6-phosphate isomerase activity"/>
    <property type="evidence" value="ECO:0007669"/>
    <property type="project" value="InterPro"/>
</dbReference>
<proteinExistence type="inferred from homology"/>
<dbReference type="GO" id="GO:0005975">
    <property type="term" value="P:carbohydrate metabolic process"/>
    <property type="evidence" value="ECO:0007669"/>
    <property type="project" value="InterPro"/>
</dbReference>
<accession>F2LB72</accession>
<dbReference type="Gene3D" id="3.40.50.10490">
    <property type="entry name" value="Glucose-6-phosphate isomerase like protein, domain 1"/>
    <property type="match status" value="2"/>
</dbReference>
<dbReference type="RefSeq" id="WP_013697486.1">
    <property type="nucleotide sequence ID" value="NC_015381.1"/>
</dbReference>
<comment type="similarity">
    <text evidence="1">Belongs to the PGI/PMI family.</text>
</comment>